<protein>
    <submittedName>
        <fullName evidence="3">MerR family transcriptional regulator</fullName>
    </submittedName>
</protein>
<dbReference type="Pfam" id="PF13411">
    <property type="entry name" value="MerR_1"/>
    <property type="match status" value="1"/>
</dbReference>
<proteinExistence type="predicted"/>
<dbReference type="PROSITE" id="PS00552">
    <property type="entry name" value="HTH_MERR_1"/>
    <property type="match status" value="1"/>
</dbReference>
<reference evidence="3 4" key="1">
    <citation type="submission" date="2019-07" db="EMBL/GenBank/DDBJ databases">
        <title>Whole genome shotgun sequence of Halomonas cupida NBRC 102219.</title>
        <authorList>
            <person name="Hosoyama A."/>
            <person name="Uohara A."/>
            <person name="Ohji S."/>
            <person name="Ichikawa N."/>
        </authorList>
    </citation>
    <scope>NUCLEOTIDE SEQUENCE [LARGE SCALE GENOMIC DNA]</scope>
    <source>
        <strain evidence="3 4">NBRC 102219</strain>
    </source>
</reference>
<organism evidence="3 4">
    <name type="scientific">Halomonas cupida</name>
    <dbReference type="NCBI Taxonomy" id="44933"/>
    <lineage>
        <taxon>Bacteria</taxon>
        <taxon>Pseudomonadati</taxon>
        <taxon>Pseudomonadota</taxon>
        <taxon>Gammaproteobacteria</taxon>
        <taxon>Oceanospirillales</taxon>
        <taxon>Halomonadaceae</taxon>
        <taxon>Halomonas</taxon>
    </lineage>
</organism>
<dbReference type="PANTHER" id="PTHR30204">
    <property type="entry name" value="REDOX-CYCLING DRUG-SENSING TRANSCRIPTIONAL ACTIVATOR SOXR"/>
    <property type="match status" value="1"/>
</dbReference>
<comment type="caution">
    <text evidence="3">The sequence shown here is derived from an EMBL/GenBank/DDBJ whole genome shotgun (WGS) entry which is preliminary data.</text>
</comment>
<dbReference type="PROSITE" id="PS50937">
    <property type="entry name" value="HTH_MERR_2"/>
    <property type="match status" value="1"/>
</dbReference>
<dbReference type="PRINTS" id="PR00040">
    <property type="entry name" value="HTHMERR"/>
</dbReference>
<dbReference type="EMBL" id="BJXU01000071">
    <property type="protein sequence ID" value="GEN23994.1"/>
    <property type="molecule type" value="Genomic_DNA"/>
</dbReference>
<gene>
    <name evidence="3" type="ORF">HCU01_19430</name>
</gene>
<dbReference type="Proteomes" id="UP000321726">
    <property type="component" value="Unassembled WGS sequence"/>
</dbReference>
<feature type="domain" description="HTH merR-type" evidence="2">
    <location>
        <begin position="1"/>
        <end position="69"/>
    </location>
</feature>
<dbReference type="SUPFAM" id="SSF46955">
    <property type="entry name" value="Putative DNA-binding domain"/>
    <property type="match status" value="1"/>
</dbReference>
<dbReference type="SMART" id="SM00422">
    <property type="entry name" value="HTH_MERR"/>
    <property type="match status" value="1"/>
</dbReference>
<dbReference type="InterPro" id="IPR009061">
    <property type="entry name" value="DNA-bd_dom_put_sf"/>
</dbReference>
<evidence type="ECO:0000256" key="1">
    <source>
        <dbReference type="ARBA" id="ARBA00023125"/>
    </source>
</evidence>
<dbReference type="PANTHER" id="PTHR30204:SF97">
    <property type="entry name" value="MERR FAMILY REGULATORY PROTEIN"/>
    <property type="match status" value="1"/>
</dbReference>
<dbReference type="RefSeq" id="WP_073435795.1">
    <property type="nucleotide sequence ID" value="NZ_BJXU01000071.1"/>
</dbReference>
<evidence type="ECO:0000313" key="4">
    <source>
        <dbReference type="Proteomes" id="UP000321726"/>
    </source>
</evidence>
<evidence type="ECO:0000259" key="2">
    <source>
        <dbReference type="PROSITE" id="PS50937"/>
    </source>
</evidence>
<evidence type="ECO:0000313" key="3">
    <source>
        <dbReference type="EMBL" id="GEN23994.1"/>
    </source>
</evidence>
<keyword evidence="4" id="KW-1185">Reference proteome</keyword>
<dbReference type="CDD" id="cd04781">
    <property type="entry name" value="HTH_MerR-like_sg6"/>
    <property type="match status" value="1"/>
</dbReference>
<dbReference type="InterPro" id="IPR000551">
    <property type="entry name" value="MerR-type_HTH_dom"/>
</dbReference>
<keyword evidence="1" id="KW-0238">DNA-binding</keyword>
<accession>A0ABQ0WED4</accession>
<dbReference type="Gene3D" id="1.10.1660.10">
    <property type="match status" value="1"/>
</dbReference>
<dbReference type="InterPro" id="IPR047057">
    <property type="entry name" value="MerR_fam"/>
</dbReference>
<sequence>MLDISELARQSGIAASKIRYYEEVGLIRSVGRKGLRRVFEPEVVSRLSLIALGQVAGFSLAEIREMLGSDRHPDIDREQLGAKADFLDHRIKELSALRDGLRHAMNCTAPSHLECPTFQRLMRIALTRQAGRGSQLKKVSARRK</sequence>
<name>A0ABQ0WED4_9GAMM</name>